<comment type="caution">
    <text evidence="2">The sequence shown here is derived from an EMBL/GenBank/DDBJ whole genome shotgun (WGS) entry which is preliminary data.</text>
</comment>
<dbReference type="Proteomes" id="UP000323317">
    <property type="component" value="Unassembled WGS sequence"/>
</dbReference>
<name>A0A5D4KFH6_9BACI</name>
<accession>A0A5D4KFH6</accession>
<dbReference type="Pfam" id="PF14181">
    <property type="entry name" value="YqfQ"/>
    <property type="match status" value="1"/>
</dbReference>
<dbReference type="EMBL" id="VTEH01000006">
    <property type="protein sequence ID" value="TYR75495.1"/>
    <property type="molecule type" value="Genomic_DNA"/>
</dbReference>
<sequence length="213" mass="22932">MQPRQQMPFNPNSFRQQPFQQIRGMRGPGPSGFGMMRPGGMQGRVPQGAGQKSGGLLAKILNRGGSAQTAASQFNPLQGAAGFQRSAPATGGSFLKNIMNPGSLNGFLNNTQQVLKSAQQMGPMIQQVQQYGPLVKNLPAMWKLYRGLSAAESSEEEESTDTAEVIEDEIEEKEEIQAKTASSSKKSKRKSSNSARKPKEASTAGNSKPKLYV</sequence>
<feature type="region of interest" description="Disordered" evidence="1">
    <location>
        <begin position="150"/>
        <end position="213"/>
    </location>
</feature>
<proteinExistence type="predicted"/>
<evidence type="ECO:0000313" key="3">
    <source>
        <dbReference type="Proteomes" id="UP000323317"/>
    </source>
</evidence>
<evidence type="ECO:0000256" key="1">
    <source>
        <dbReference type="SAM" id="MobiDB-lite"/>
    </source>
</evidence>
<gene>
    <name evidence="2" type="ORF">FZC79_09980</name>
</gene>
<evidence type="ECO:0000313" key="2">
    <source>
        <dbReference type="EMBL" id="TYR75495.1"/>
    </source>
</evidence>
<dbReference type="AlphaFoldDB" id="A0A5D4KFH6"/>
<dbReference type="InterPro" id="IPR025571">
    <property type="entry name" value="YqfQ"/>
</dbReference>
<dbReference type="RefSeq" id="WP_148946672.1">
    <property type="nucleotide sequence ID" value="NZ_VTEH01000006.1"/>
</dbReference>
<feature type="compositionally biased region" description="Acidic residues" evidence="1">
    <location>
        <begin position="153"/>
        <end position="174"/>
    </location>
</feature>
<protein>
    <recommendedName>
        <fullName evidence="4">YqfQ-like protein</fullName>
    </recommendedName>
</protein>
<reference evidence="2 3" key="1">
    <citation type="submission" date="2019-08" db="EMBL/GenBank/DDBJ databases">
        <title>Bacillus genomes from the desert of Cuatro Cienegas, Coahuila.</title>
        <authorList>
            <person name="Olmedo-Alvarez G."/>
        </authorList>
    </citation>
    <scope>NUCLEOTIDE SEQUENCE [LARGE SCALE GENOMIC DNA]</scope>
    <source>
        <strain evidence="2 3">CH40_1T</strain>
    </source>
</reference>
<organism evidence="2 3">
    <name type="scientific">Rossellomorea vietnamensis</name>
    <dbReference type="NCBI Taxonomy" id="218284"/>
    <lineage>
        <taxon>Bacteria</taxon>
        <taxon>Bacillati</taxon>
        <taxon>Bacillota</taxon>
        <taxon>Bacilli</taxon>
        <taxon>Bacillales</taxon>
        <taxon>Bacillaceae</taxon>
        <taxon>Rossellomorea</taxon>
    </lineage>
</organism>
<evidence type="ECO:0008006" key="4">
    <source>
        <dbReference type="Google" id="ProtNLM"/>
    </source>
</evidence>